<feature type="chain" id="PRO_5013401173" evidence="1">
    <location>
        <begin position="23"/>
        <end position="78"/>
    </location>
</feature>
<gene>
    <name evidence="2" type="ORF">AWC38_SpisGene9970</name>
</gene>
<organism evidence="2 3">
    <name type="scientific">Stylophora pistillata</name>
    <name type="common">Smooth cauliflower coral</name>
    <dbReference type="NCBI Taxonomy" id="50429"/>
    <lineage>
        <taxon>Eukaryota</taxon>
        <taxon>Metazoa</taxon>
        <taxon>Cnidaria</taxon>
        <taxon>Anthozoa</taxon>
        <taxon>Hexacorallia</taxon>
        <taxon>Scleractinia</taxon>
        <taxon>Astrocoeniina</taxon>
        <taxon>Pocilloporidae</taxon>
        <taxon>Stylophora</taxon>
    </lineage>
</organism>
<keyword evidence="1" id="KW-0732">Signal</keyword>
<name>A0A2B4S9A3_STYPI</name>
<dbReference type="AlphaFoldDB" id="A0A2B4S9A3"/>
<sequence>MRIAMMIFGLVFTLALVSQTECFTAGIGNVGKRQLNKAYQSLNRICRETQAICVEAAKDISRRSKTGERSRDTGLNMD</sequence>
<dbReference type="Proteomes" id="UP000225706">
    <property type="component" value="Unassembled WGS sequence"/>
</dbReference>
<proteinExistence type="predicted"/>
<comment type="caution">
    <text evidence="2">The sequence shown here is derived from an EMBL/GenBank/DDBJ whole genome shotgun (WGS) entry which is preliminary data.</text>
</comment>
<reference evidence="3" key="1">
    <citation type="journal article" date="2017" name="bioRxiv">
        <title>Comparative analysis of the genomes of Stylophora pistillata and Acropora digitifera provides evidence for extensive differences between species of corals.</title>
        <authorList>
            <person name="Voolstra C.R."/>
            <person name="Li Y."/>
            <person name="Liew Y.J."/>
            <person name="Baumgarten S."/>
            <person name="Zoccola D."/>
            <person name="Flot J.-F."/>
            <person name="Tambutte S."/>
            <person name="Allemand D."/>
            <person name="Aranda M."/>
        </authorList>
    </citation>
    <scope>NUCLEOTIDE SEQUENCE [LARGE SCALE GENOMIC DNA]</scope>
</reference>
<protein>
    <submittedName>
        <fullName evidence="2">Uncharacterized protein</fullName>
    </submittedName>
</protein>
<evidence type="ECO:0000256" key="1">
    <source>
        <dbReference type="SAM" id="SignalP"/>
    </source>
</evidence>
<keyword evidence="3" id="KW-1185">Reference proteome</keyword>
<dbReference type="EMBL" id="LSMT01000152">
    <property type="protein sequence ID" value="PFX25370.1"/>
    <property type="molecule type" value="Genomic_DNA"/>
</dbReference>
<evidence type="ECO:0000313" key="2">
    <source>
        <dbReference type="EMBL" id="PFX25370.1"/>
    </source>
</evidence>
<feature type="signal peptide" evidence="1">
    <location>
        <begin position="1"/>
        <end position="22"/>
    </location>
</feature>
<accession>A0A2B4S9A3</accession>
<evidence type="ECO:0000313" key="3">
    <source>
        <dbReference type="Proteomes" id="UP000225706"/>
    </source>
</evidence>